<dbReference type="SUPFAM" id="SSF52402">
    <property type="entry name" value="Adenine nucleotide alpha hydrolases-like"/>
    <property type="match status" value="1"/>
</dbReference>
<dbReference type="PANTHER" id="PTHR43196">
    <property type="entry name" value="SULFATE ADENYLYLTRANSFERASE SUBUNIT 2"/>
    <property type="match status" value="1"/>
</dbReference>
<dbReference type="Pfam" id="PF01507">
    <property type="entry name" value="PAPS_reduct"/>
    <property type="match status" value="1"/>
</dbReference>
<gene>
    <name evidence="2" type="ORF">COB13_00020</name>
</gene>
<accession>A0A2A4ZAW1</accession>
<protein>
    <recommendedName>
        <fullName evidence="1">Phosphoadenosine phosphosulphate reductase domain-containing protein</fullName>
    </recommendedName>
</protein>
<dbReference type="InterPro" id="IPR014729">
    <property type="entry name" value="Rossmann-like_a/b/a_fold"/>
</dbReference>
<name>A0A2A4ZAW1_9PROT</name>
<proteinExistence type="predicted"/>
<dbReference type="GO" id="GO:0003824">
    <property type="term" value="F:catalytic activity"/>
    <property type="evidence" value="ECO:0007669"/>
    <property type="project" value="InterPro"/>
</dbReference>
<organism evidence="2">
    <name type="scientific">OCS116 cluster bacterium</name>
    <dbReference type="NCBI Taxonomy" id="2030921"/>
    <lineage>
        <taxon>Bacteria</taxon>
        <taxon>Pseudomonadati</taxon>
        <taxon>Pseudomonadota</taxon>
        <taxon>Alphaproteobacteria</taxon>
        <taxon>OCS116 cluster</taxon>
    </lineage>
</organism>
<evidence type="ECO:0000259" key="1">
    <source>
        <dbReference type="Pfam" id="PF01507"/>
    </source>
</evidence>
<evidence type="ECO:0000313" key="2">
    <source>
        <dbReference type="EMBL" id="PCJ03666.1"/>
    </source>
</evidence>
<reference evidence="2" key="2">
    <citation type="journal article" date="2018" name="ISME J.">
        <title>A dynamic microbial community with high functional redundancy inhabits the cold, oxic subseafloor aquifer.</title>
        <authorList>
            <person name="Tully B.J."/>
            <person name="Wheat C.G."/>
            <person name="Glazer B.T."/>
            <person name="Huber J.A."/>
        </authorList>
    </citation>
    <scope>NUCLEOTIDE SEQUENCE</scope>
    <source>
        <strain evidence="2">NORP83</strain>
    </source>
</reference>
<dbReference type="PANTHER" id="PTHR43196:SF2">
    <property type="entry name" value="PHOSPHOADENOSINE PHOSPHOSULFATE REDUCTASE"/>
    <property type="match status" value="1"/>
</dbReference>
<feature type="domain" description="Phosphoadenosine phosphosulphate reductase" evidence="1">
    <location>
        <begin position="8"/>
        <end position="115"/>
    </location>
</feature>
<dbReference type="InterPro" id="IPR002500">
    <property type="entry name" value="PAPS_reduct_dom"/>
</dbReference>
<dbReference type="Gene3D" id="3.40.50.620">
    <property type="entry name" value="HUPs"/>
    <property type="match status" value="1"/>
</dbReference>
<sequence>MAEKQIKHVLGLSGGKDSAALAIYMSQNYPDLDIEYFFTDTGEELEEVYSYLVMLEGFLGKQIKRLDPNRDFRFWLTQYKNFLPSAQTRWCTRMLKLKPFENWVKEEFLDKNITVYSYVAIRADEDFREGYSSKNSNLIIKLPFKDDGIDKPEVFEILENSGLGVPAYYEWRSRSGCTFCFFQRKIEWVGLMERHPEAFESAKALEKTALEHGSPFSWSEGETLVDLSRPERVAEIKSDHQKRLDRAKAKRINDPLRPNNAPIDIDELYGQQKMCLACHK</sequence>
<dbReference type="AlphaFoldDB" id="A0A2A4ZAW1"/>
<reference key="1">
    <citation type="submission" date="2017-08" db="EMBL/GenBank/DDBJ databases">
        <title>A dynamic microbial community with high functional redundancy inhabits the cold, oxic subseafloor aquifer.</title>
        <authorList>
            <person name="Tully B.J."/>
            <person name="Wheat C.G."/>
            <person name="Glazer B.T."/>
            <person name="Huber J.A."/>
        </authorList>
    </citation>
    <scope>NUCLEOTIDE SEQUENCE [LARGE SCALE GENOMIC DNA]</scope>
</reference>
<dbReference type="EMBL" id="NVUS01000001">
    <property type="protein sequence ID" value="PCJ03666.1"/>
    <property type="molecule type" value="Genomic_DNA"/>
</dbReference>
<comment type="caution">
    <text evidence="2">The sequence shown here is derived from an EMBL/GenBank/DDBJ whole genome shotgun (WGS) entry which is preliminary data.</text>
</comment>
<dbReference type="InterPro" id="IPR050128">
    <property type="entry name" value="Sulfate_adenylyltrnsfr_sub2"/>
</dbReference>